<evidence type="ECO:0000313" key="2">
    <source>
        <dbReference type="EMBL" id="CAG2252664.1"/>
    </source>
</evidence>
<organism evidence="2 3">
    <name type="scientific">Mytilus edulis</name>
    <name type="common">Blue mussel</name>
    <dbReference type="NCBI Taxonomy" id="6550"/>
    <lineage>
        <taxon>Eukaryota</taxon>
        <taxon>Metazoa</taxon>
        <taxon>Spiralia</taxon>
        <taxon>Lophotrochozoa</taxon>
        <taxon>Mollusca</taxon>
        <taxon>Bivalvia</taxon>
        <taxon>Autobranchia</taxon>
        <taxon>Pteriomorphia</taxon>
        <taxon>Mytilida</taxon>
        <taxon>Mytiloidea</taxon>
        <taxon>Mytilidae</taxon>
        <taxon>Mytilinae</taxon>
        <taxon>Mytilus</taxon>
    </lineage>
</organism>
<protein>
    <recommendedName>
        <fullName evidence="1">PiggyBac transposable element-derived protein domain-containing protein</fullName>
    </recommendedName>
</protein>
<gene>
    <name evidence="2" type="ORF">MEDL_64251</name>
</gene>
<dbReference type="OrthoDB" id="6073352at2759"/>
<accession>A0A8S3V843</accession>
<name>A0A8S3V843_MYTED</name>
<evidence type="ECO:0000313" key="3">
    <source>
        <dbReference type="Proteomes" id="UP000683360"/>
    </source>
</evidence>
<reference evidence="2" key="1">
    <citation type="submission" date="2021-03" db="EMBL/GenBank/DDBJ databases">
        <authorList>
            <person name="Bekaert M."/>
        </authorList>
    </citation>
    <scope>NUCLEOTIDE SEQUENCE</scope>
</reference>
<proteinExistence type="predicted"/>
<sequence length="618" mass="71753">MFNRSDDSDVNICENDVDVLYDDMLDCEISVEEVFNVLKCSKNGKPPGYDEIPVELYKNQTMLNALTRDFNICFDSGKVPAMCAKSRFFGFVIFGSVVNGITKAMTSQSIDGVFMMAAEAPWFRVYIPEPIQQHNVHGDVPGVKNMPPRNSLPIAYFYLMFSINILKKITRETNRYAKQLLTRKRRNNTLHASSRLRMFEWNGKFTVTEIKGLLATIFNMGLIRKPSIKDYWSKKFKSQKTPWFSGMFSRNRFQLLLRCLHLVNNKNTPQRNSEFYDPSAWFKPIVEHANMVFKRYLTPKRELSIDESLIGTKARTIMTQYIPSKSSKFGIKLWMLVEASTGYIIHFLPYRGKRYDPIPNNETQGCHVVFKLLRSAGLLGKWFHVFCDNFFTSISLASRLYTENTYLTGTIRKNRHLPRLIKEANPNANQSVFARRGPLLCCAFRERPNRKVVRFVSTYHNGIHNQNEKPSLAISYNQYMGGVDLNDMMCGIYEDKRKTKTMWKRVAINIFHRMLLNAYILYKYNTDENQQISRYEFIVCIIESLATEHRQHRDRGGVERNVDAMPHVTLQRLPGKREKNCVVCSTAISRKRSKTVCLRCGKGVHGLCVHRHRCEIEL</sequence>
<dbReference type="Proteomes" id="UP000683360">
    <property type="component" value="Unassembled WGS sequence"/>
</dbReference>
<dbReference type="Pfam" id="PF13843">
    <property type="entry name" value="DDE_Tnp_1_7"/>
    <property type="match status" value="1"/>
</dbReference>
<dbReference type="EMBL" id="CAJPWZ010003128">
    <property type="protein sequence ID" value="CAG2252664.1"/>
    <property type="molecule type" value="Genomic_DNA"/>
</dbReference>
<dbReference type="PANTHER" id="PTHR46599:SF3">
    <property type="entry name" value="PIGGYBAC TRANSPOSABLE ELEMENT-DERIVED PROTEIN 4"/>
    <property type="match status" value="1"/>
</dbReference>
<feature type="domain" description="PiggyBac transposable element-derived protein" evidence="1">
    <location>
        <begin position="153"/>
        <end position="519"/>
    </location>
</feature>
<evidence type="ECO:0000259" key="1">
    <source>
        <dbReference type="Pfam" id="PF13843"/>
    </source>
</evidence>
<dbReference type="PANTHER" id="PTHR46599">
    <property type="entry name" value="PIGGYBAC TRANSPOSABLE ELEMENT-DERIVED PROTEIN 4"/>
    <property type="match status" value="1"/>
</dbReference>
<comment type="caution">
    <text evidence="2">The sequence shown here is derived from an EMBL/GenBank/DDBJ whole genome shotgun (WGS) entry which is preliminary data.</text>
</comment>
<dbReference type="AlphaFoldDB" id="A0A8S3V843"/>
<keyword evidence="3" id="KW-1185">Reference proteome</keyword>
<dbReference type="InterPro" id="IPR029526">
    <property type="entry name" value="PGBD"/>
</dbReference>